<evidence type="ECO:0008006" key="3">
    <source>
        <dbReference type="Google" id="ProtNLM"/>
    </source>
</evidence>
<keyword evidence="2" id="KW-1185">Reference proteome</keyword>
<dbReference type="EMBL" id="QNRE01000002">
    <property type="protein sequence ID" value="RBO93746.1"/>
    <property type="molecule type" value="Genomic_DNA"/>
</dbReference>
<dbReference type="STRING" id="1210090.GCA_001613185_00459"/>
<organism evidence="1 2">
    <name type="scientific">Nocardia puris</name>
    <dbReference type="NCBI Taxonomy" id="208602"/>
    <lineage>
        <taxon>Bacteria</taxon>
        <taxon>Bacillati</taxon>
        <taxon>Actinomycetota</taxon>
        <taxon>Actinomycetes</taxon>
        <taxon>Mycobacteriales</taxon>
        <taxon>Nocardiaceae</taxon>
        <taxon>Nocardia</taxon>
    </lineage>
</organism>
<dbReference type="InterPro" id="IPR029068">
    <property type="entry name" value="Glyas_Bleomycin-R_OHBP_Dase"/>
</dbReference>
<dbReference type="AlphaFoldDB" id="A0A366DUH7"/>
<dbReference type="RefSeq" id="WP_067502464.1">
    <property type="nucleotide sequence ID" value="NZ_CP107943.1"/>
</dbReference>
<accession>A0A366DUH7</accession>
<evidence type="ECO:0000313" key="2">
    <source>
        <dbReference type="Proteomes" id="UP000252586"/>
    </source>
</evidence>
<evidence type="ECO:0000313" key="1">
    <source>
        <dbReference type="EMBL" id="RBO93746.1"/>
    </source>
</evidence>
<dbReference type="SUPFAM" id="SSF54593">
    <property type="entry name" value="Glyoxalase/Bleomycin resistance protein/Dihydroxybiphenyl dioxygenase"/>
    <property type="match status" value="1"/>
</dbReference>
<gene>
    <name evidence="1" type="ORF">DFR74_102163</name>
</gene>
<proteinExistence type="predicted"/>
<protein>
    <recommendedName>
        <fullName evidence="3">VOC domain-containing protein</fullName>
    </recommendedName>
</protein>
<dbReference type="OrthoDB" id="8965356at2"/>
<sequence>MSIERVGTILPAENLLATVGLLEAVLGAPPTFVDDDRWAQFDVGPARIMVAGTDRENDGAALSVKVSGLDEILDRLRAAGIRVGDPVTGPHERRVVVDSGAVWSIILYEPLGG</sequence>
<name>A0A366DUH7_9NOCA</name>
<comment type="caution">
    <text evidence="1">The sequence shown here is derived from an EMBL/GenBank/DDBJ whole genome shotgun (WGS) entry which is preliminary data.</text>
</comment>
<dbReference type="Gene3D" id="3.10.180.10">
    <property type="entry name" value="2,3-Dihydroxybiphenyl 1,2-Dioxygenase, domain 1"/>
    <property type="match status" value="1"/>
</dbReference>
<dbReference type="Proteomes" id="UP000252586">
    <property type="component" value="Unassembled WGS sequence"/>
</dbReference>
<reference evidence="1 2" key="1">
    <citation type="submission" date="2018-06" db="EMBL/GenBank/DDBJ databases">
        <title>Genomic Encyclopedia of Type Strains, Phase IV (KMG-IV): sequencing the most valuable type-strain genomes for metagenomic binning, comparative biology and taxonomic classification.</title>
        <authorList>
            <person name="Goeker M."/>
        </authorList>
    </citation>
    <scope>NUCLEOTIDE SEQUENCE [LARGE SCALE GENOMIC DNA]</scope>
    <source>
        <strain evidence="1 2">DSM 44599</strain>
    </source>
</reference>